<gene>
    <name evidence="1" type="ORF">QFC24_005128</name>
</gene>
<dbReference type="EMBL" id="JASBWV010000020">
    <property type="protein sequence ID" value="KAJ9120456.1"/>
    <property type="molecule type" value="Genomic_DNA"/>
</dbReference>
<comment type="caution">
    <text evidence="1">The sequence shown here is derived from an EMBL/GenBank/DDBJ whole genome shotgun (WGS) entry which is preliminary data.</text>
</comment>
<reference evidence="1" key="1">
    <citation type="submission" date="2023-04" db="EMBL/GenBank/DDBJ databases">
        <title>Draft Genome sequencing of Naganishia species isolated from polar environments using Oxford Nanopore Technology.</title>
        <authorList>
            <person name="Leo P."/>
            <person name="Venkateswaran K."/>
        </authorList>
    </citation>
    <scope>NUCLEOTIDE SEQUENCE</scope>
    <source>
        <strain evidence="1">DBVPG 5303</strain>
    </source>
</reference>
<organism evidence="1 2">
    <name type="scientific">Naganishia onofrii</name>
    <dbReference type="NCBI Taxonomy" id="1851511"/>
    <lineage>
        <taxon>Eukaryota</taxon>
        <taxon>Fungi</taxon>
        <taxon>Dikarya</taxon>
        <taxon>Basidiomycota</taxon>
        <taxon>Agaricomycotina</taxon>
        <taxon>Tremellomycetes</taxon>
        <taxon>Filobasidiales</taxon>
        <taxon>Filobasidiaceae</taxon>
        <taxon>Naganishia</taxon>
    </lineage>
</organism>
<protein>
    <submittedName>
        <fullName evidence="1">Uncharacterized protein</fullName>
    </submittedName>
</protein>
<dbReference type="Proteomes" id="UP001234202">
    <property type="component" value="Unassembled WGS sequence"/>
</dbReference>
<proteinExistence type="predicted"/>
<evidence type="ECO:0000313" key="2">
    <source>
        <dbReference type="Proteomes" id="UP001234202"/>
    </source>
</evidence>
<keyword evidence="2" id="KW-1185">Reference proteome</keyword>
<evidence type="ECO:0000313" key="1">
    <source>
        <dbReference type="EMBL" id="KAJ9120456.1"/>
    </source>
</evidence>
<sequence>MSVFGSCNGLQVPSFANSYKPDSWNRNSFGNDSDMCTVPGSTMGGPPPPSCSISHLAPTTYFGNFANDGTASHRSSRVPLQEHVRVRASNPDFIASRRLPPPVPLATAPASFVPEIGKDGDTHSSNHGSLVCRPSQPVSIPQSVAEGSMQSGHLQTPPGPSLPSIYDVPRPSHCGLPEAPINQTPCRAHHPVDDFADRSGALLDGVKMPPPEPPHGYQVEGRNPYAEQQYYRQAKGLHKRHDALLDKQSQLKLTTDRVQAHFPDWKWVDEQNKVLQEIHDLEVILRRMEATYPGWHFADECSWRAWEANDENWHQLAFYKR</sequence>
<accession>A0ACC2XA14</accession>
<name>A0ACC2XA14_9TREE</name>